<organism evidence="1 2">
    <name type="scientific">Claviceps purpurea (strain 20.1)</name>
    <name type="common">Ergot fungus</name>
    <name type="synonym">Sphacelia segetum</name>
    <dbReference type="NCBI Taxonomy" id="1111077"/>
    <lineage>
        <taxon>Eukaryota</taxon>
        <taxon>Fungi</taxon>
        <taxon>Dikarya</taxon>
        <taxon>Ascomycota</taxon>
        <taxon>Pezizomycotina</taxon>
        <taxon>Sordariomycetes</taxon>
        <taxon>Hypocreomycetidae</taxon>
        <taxon>Hypocreales</taxon>
        <taxon>Clavicipitaceae</taxon>
        <taxon>Claviceps</taxon>
    </lineage>
</organism>
<dbReference type="Proteomes" id="UP000016801">
    <property type="component" value="Unassembled WGS sequence"/>
</dbReference>
<name>M1VZ01_CLAP2</name>
<dbReference type="AlphaFoldDB" id="M1VZ01"/>
<evidence type="ECO:0000313" key="1">
    <source>
        <dbReference type="EMBL" id="CCE27701.1"/>
    </source>
</evidence>
<protein>
    <submittedName>
        <fullName evidence="1">Uncharacterized protein</fullName>
    </submittedName>
</protein>
<sequence length="56" mass="6530">MAHYDPAEIGAPPSEIRGDLEFEFYRYLLGEPKFPIKIYRFIEIIVVLKIVITGFL</sequence>
<comment type="caution">
    <text evidence="1">The sequence shown here is derived from an EMBL/GenBank/DDBJ whole genome shotgun (WGS) entry which is preliminary data.</text>
</comment>
<dbReference type="EMBL" id="CAGA01000005">
    <property type="protein sequence ID" value="CCE27701.1"/>
    <property type="molecule type" value="Genomic_DNA"/>
</dbReference>
<proteinExistence type="predicted"/>
<gene>
    <name evidence="1" type="ORF">CPUR_01175</name>
</gene>
<dbReference type="VEuPathDB" id="FungiDB:CPUR_01175"/>
<dbReference type="HOGENOM" id="CLU_3014026_0_0_1"/>
<keyword evidence="2" id="KW-1185">Reference proteome</keyword>
<accession>M1VZ01</accession>
<reference evidence="1 2" key="1">
    <citation type="journal article" date="2013" name="PLoS Genet.">
        <title>Plant-symbiotic fungi as chemical engineers: Multi-genome analysis of the Clavicipitaceae reveals dynamics of alkaloid loci.</title>
        <authorList>
            <person name="Schardl C.L."/>
            <person name="Young C.A."/>
            <person name="Hesse U."/>
            <person name="Amyotte S.G."/>
            <person name="Andreeva K."/>
            <person name="Calie P.J."/>
            <person name="Fleetwood D.J."/>
            <person name="Haws D.C."/>
            <person name="Moore N."/>
            <person name="Oeser B."/>
            <person name="Panaccione D.G."/>
            <person name="Schweri K.K."/>
            <person name="Voisey C.R."/>
            <person name="Farman M.L."/>
            <person name="Jaromczyk J.W."/>
            <person name="Roe B.A."/>
            <person name="O'Sullivan D.M."/>
            <person name="Scott B."/>
            <person name="Tudzynski P."/>
            <person name="An Z."/>
            <person name="Arnaoudova E.G."/>
            <person name="Bullock C.T."/>
            <person name="Charlton N.D."/>
            <person name="Chen L."/>
            <person name="Cox M."/>
            <person name="Dinkins R.D."/>
            <person name="Florea S."/>
            <person name="Glenn A.E."/>
            <person name="Gordon A."/>
            <person name="Gueldener U."/>
            <person name="Harris D.R."/>
            <person name="Hollin W."/>
            <person name="Jaromczyk J."/>
            <person name="Johnson R.D."/>
            <person name="Khan A.K."/>
            <person name="Leistner E."/>
            <person name="Leuchtmann A."/>
            <person name="Li C."/>
            <person name="Liu J."/>
            <person name="Liu J."/>
            <person name="Liu M."/>
            <person name="Mace W."/>
            <person name="Machado C."/>
            <person name="Nagabhyru P."/>
            <person name="Pan J."/>
            <person name="Schmid J."/>
            <person name="Sugawara K."/>
            <person name="Steiner U."/>
            <person name="Takach J.E."/>
            <person name="Tanaka E."/>
            <person name="Webb J.S."/>
            <person name="Wilson E.V."/>
            <person name="Wiseman J.L."/>
            <person name="Yoshida R."/>
            <person name="Zeng Z."/>
        </authorList>
    </citation>
    <scope>NUCLEOTIDE SEQUENCE [LARGE SCALE GENOMIC DNA]</scope>
    <source>
        <strain evidence="1 2">20.1</strain>
    </source>
</reference>
<evidence type="ECO:0000313" key="2">
    <source>
        <dbReference type="Proteomes" id="UP000016801"/>
    </source>
</evidence>